<evidence type="ECO:0000256" key="3">
    <source>
        <dbReference type="ARBA" id="ARBA00022692"/>
    </source>
</evidence>
<sequence length="110" mass="12693">MVNNQSNTNNPRLDYEYRRRKNAEGMRIQVATFTLMIFFTVISFAAVAAGFSKWFVIPVILLLAVIQVGFQLYYFMHMGEKGHEAPSMFMWSGIGVAFLTILAFVTIIWW</sequence>
<feature type="transmembrane region" description="Helical" evidence="6">
    <location>
        <begin position="28"/>
        <end position="49"/>
    </location>
</feature>
<keyword evidence="8" id="KW-1185">Reference proteome</keyword>
<dbReference type="EMBL" id="JWIR02000012">
    <property type="protein sequence ID" value="KKB42237.1"/>
    <property type="molecule type" value="Genomic_DNA"/>
</dbReference>
<evidence type="ECO:0000256" key="6">
    <source>
        <dbReference type="SAM" id="Phobius"/>
    </source>
</evidence>
<proteinExistence type="predicted"/>
<dbReference type="OrthoDB" id="2989516at2"/>
<dbReference type="RefSeq" id="WP_039231899.1">
    <property type="nucleotide sequence ID" value="NZ_JWIQ02000031.1"/>
</dbReference>
<gene>
    <name evidence="7" type="ORF">QY95_00086</name>
</gene>
<protein>
    <submittedName>
        <fullName evidence="7">Cytochrome c oxidase, subunit IV</fullName>
    </submittedName>
</protein>
<name>A0A0F5I246_BACTR</name>
<organism evidence="7 8">
    <name type="scientific">Bacillus thermotolerans</name>
    <name type="common">Quasibacillus thermotolerans</name>
    <dbReference type="NCBI Taxonomy" id="1221996"/>
    <lineage>
        <taxon>Bacteria</taxon>
        <taxon>Bacillati</taxon>
        <taxon>Bacillota</taxon>
        <taxon>Bacilli</taxon>
        <taxon>Bacillales</taxon>
        <taxon>Bacillaceae</taxon>
        <taxon>Bacillus</taxon>
    </lineage>
</organism>
<dbReference type="GO" id="GO:0005886">
    <property type="term" value="C:plasma membrane"/>
    <property type="evidence" value="ECO:0007669"/>
    <property type="project" value="UniProtKB-SubCell"/>
</dbReference>
<evidence type="ECO:0000256" key="5">
    <source>
        <dbReference type="ARBA" id="ARBA00023136"/>
    </source>
</evidence>
<keyword evidence="3 6" id="KW-0812">Transmembrane</keyword>
<evidence type="ECO:0000256" key="4">
    <source>
        <dbReference type="ARBA" id="ARBA00022989"/>
    </source>
</evidence>
<accession>A0A0F5IAN7</accession>
<keyword evidence="5 6" id="KW-0472">Membrane</keyword>
<evidence type="ECO:0000313" key="7">
    <source>
        <dbReference type="EMBL" id="KKB42237.1"/>
    </source>
</evidence>
<keyword evidence="2" id="KW-1003">Cell membrane</keyword>
<dbReference type="InterPro" id="IPR014257">
    <property type="entry name" value="Cyt_c_oxidase_su4_bacillaceae"/>
</dbReference>
<dbReference type="STRING" id="1221996.QY95_00086"/>
<dbReference type="Pfam" id="PF03626">
    <property type="entry name" value="COX4_pro"/>
    <property type="match status" value="1"/>
</dbReference>
<evidence type="ECO:0000313" key="8">
    <source>
        <dbReference type="Proteomes" id="UP000031563"/>
    </source>
</evidence>
<feature type="transmembrane region" description="Helical" evidence="6">
    <location>
        <begin position="55"/>
        <end position="76"/>
    </location>
</feature>
<dbReference type="InterPro" id="IPR005171">
    <property type="entry name" value="Cyt_c_oxidase_su4_prok"/>
</dbReference>
<accession>A0A0F5I246</accession>
<comment type="subcellular location">
    <subcellularLocation>
        <location evidence="1">Cell membrane</location>
        <topology evidence="1">Multi-pass membrane protein</topology>
    </subcellularLocation>
</comment>
<comment type="caution">
    <text evidence="7">The sequence shown here is derived from an EMBL/GenBank/DDBJ whole genome shotgun (WGS) entry which is preliminary data.</text>
</comment>
<dbReference type="AlphaFoldDB" id="A0A0F5I246"/>
<dbReference type="NCBIfam" id="TIGR02908">
    <property type="entry name" value="CoxD_Bacillus"/>
    <property type="match status" value="1"/>
</dbReference>
<feature type="transmembrane region" description="Helical" evidence="6">
    <location>
        <begin position="88"/>
        <end position="109"/>
    </location>
</feature>
<keyword evidence="4 6" id="KW-1133">Transmembrane helix</keyword>
<evidence type="ECO:0000256" key="1">
    <source>
        <dbReference type="ARBA" id="ARBA00004651"/>
    </source>
</evidence>
<dbReference type="Proteomes" id="UP000031563">
    <property type="component" value="Unassembled WGS sequence"/>
</dbReference>
<reference evidence="7" key="1">
    <citation type="submission" date="2015-02" db="EMBL/GenBank/DDBJ databases">
        <title>Genome Assembly of Bacillaceae bacterium MTCC 8252.</title>
        <authorList>
            <person name="Verma A."/>
            <person name="Khatri I."/>
            <person name="Mual P."/>
            <person name="Subramanian S."/>
            <person name="Krishnamurthi S."/>
        </authorList>
    </citation>
    <scope>NUCLEOTIDE SEQUENCE [LARGE SCALE GENOMIC DNA]</scope>
    <source>
        <strain evidence="7">MTCC 8252</strain>
    </source>
</reference>
<evidence type="ECO:0000256" key="2">
    <source>
        <dbReference type="ARBA" id="ARBA00022475"/>
    </source>
</evidence>